<dbReference type="GO" id="GO:0009052">
    <property type="term" value="P:pentose-phosphate shunt, non-oxidative branch"/>
    <property type="evidence" value="ECO:0007669"/>
    <property type="project" value="UniProtKB-UniRule"/>
</dbReference>
<dbReference type="SUPFAM" id="SSF100950">
    <property type="entry name" value="NagB/RpiA/CoA transferase-like"/>
    <property type="match status" value="1"/>
</dbReference>
<name>A0A2R4MGN5_9HYPH</name>
<feature type="binding site" evidence="3">
    <location>
        <begin position="118"/>
        <end position="121"/>
    </location>
    <ligand>
        <name>substrate</name>
    </ligand>
</feature>
<sequence length="251" mass="26749">MNLRRSLLSREQIIRFYNYCEIILSDELKKQAALAAMSEVKSGMRIGLGTGSTAKHFVDYLGAEVAKGFECLCVPTSIATMQQAQALNIPLTTLDEIDRLDVTVDGADEIDEQMQLIKGGGGALLREKIVAAASDKMVVIADTSKLVETLGKFALPIEVNKFGLGATQNAVSDVMQQTGAEGGLVLRQSDGKPFETDGGHFILDASFGRISNAQTVSEKLLNVPGVVQHGLFLGLCAKAYLADATGVKQLG</sequence>
<dbReference type="PANTHER" id="PTHR43748">
    <property type="entry name" value="RIBOSE-5-PHOSPHATE ISOMERASE 3, CHLOROPLASTIC-RELATED"/>
    <property type="match status" value="1"/>
</dbReference>
<comment type="catalytic activity">
    <reaction evidence="1 3">
        <text>aldehydo-D-ribose 5-phosphate = D-ribulose 5-phosphate</text>
        <dbReference type="Rhea" id="RHEA:14657"/>
        <dbReference type="ChEBI" id="CHEBI:58121"/>
        <dbReference type="ChEBI" id="CHEBI:58273"/>
        <dbReference type="EC" id="5.3.1.6"/>
    </reaction>
</comment>
<dbReference type="AlphaFoldDB" id="A0A2R4MGN5"/>
<dbReference type="CDD" id="cd01398">
    <property type="entry name" value="RPI_A"/>
    <property type="match status" value="1"/>
</dbReference>
<keyword evidence="2 3" id="KW-0413">Isomerase</keyword>
<accession>A0A2R4MGN5</accession>
<dbReference type="EMBL" id="CP021330">
    <property type="protein sequence ID" value="AVX05046.1"/>
    <property type="molecule type" value="Genomic_DNA"/>
</dbReference>
<organism evidence="4 5">
    <name type="scientific">Maritalea myrionectae</name>
    <dbReference type="NCBI Taxonomy" id="454601"/>
    <lineage>
        <taxon>Bacteria</taxon>
        <taxon>Pseudomonadati</taxon>
        <taxon>Pseudomonadota</taxon>
        <taxon>Alphaproteobacteria</taxon>
        <taxon>Hyphomicrobiales</taxon>
        <taxon>Devosiaceae</taxon>
        <taxon>Maritalea</taxon>
    </lineage>
</organism>
<keyword evidence="5" id="KW-1185">Reference proteome</keyword>
<gene>
    <name evidence="3" type="primary">rpiA</name>
    <name evidence="4" type="ORF">MXMO3_02534</name>
</gene>
<evidence type="ECO:0000313" key="4">
    <source>
        <dbReference type="EMBL" id="AVX05046.1"/>
    </source>
</evidence>
<dbReference type="Gene3D" id="3.30.70.260">
    <property type="match status" value="1"/>
</dbReference>
<dbReference type="InterPro" id="IPR020672">
    <property type="entry name" value="Ribose5P_isomerase_typA_subgr"/>
</dbReference>
<proteinExistence type="inferred from homology"/>
<dbReference type="NCBIfam" id="NF001924">
    <property type="entry name" value="PRK00702.1"/>
    <property type="match status" value="1"/>
</dbReference>
<comment type="function">
    <text evidence="3">Catalyzes the reversible conversion of ribose-5-phosphate to ribulose 5-phosphate.</text>
</comment>
<comment type="similarity">
    <text evidence="3">Belongs to the ribose 5-phosphate isomerase family.</text>
</comment>
<comment type="subunit">
    <text evidence="3">Homodimer.</text>
</comment>
<feature type="binding site" evidence="3">
    <location>
        <position position="145"/>
    </location>
    <ligand>
        <name>substrate</name>
    </ligand>
</feature>
<dbReference type="HAMAP" id="MF_00170">
    <property type="entry name" value="Rib_5P_isom_A"/>
    <property type="match status" value="1"/>
</dbReference>
<dbReference type="UniPathway" id="UPA00115">
    <property type="reaction ID" value="UER00412"/>
</dbReference>
<dbReference type="KEGG" id="mmyr:MXMO3_02534"/>
<evidence type="ECO:0000256" key="3">
    <source>
        <dbReference type="HAMAP-Rule" id="MF_00170"/>
    </source>
</evidence>
<dbReference type="NCBIfam" id="TIGR00021">
    <property type="entry name" value="rpiA"/>
    <property type="match status" value="1"/>
</dbReference>
<feature type="binding site" evidence="3">
    <location>
        <begin position="105"/>
        <end position="108"/>
    </location>
    <ligand>
        <name>substrate</name>
    </ligand>
</feature>
<comment type="pathway">
    <text evidence="3">Carbohydrate degradation; pentose phosphate pathway; D-ribose 5-phosphate from D-ribulose 5-phosphate (non-oxidative stage): step 1/1.</text>
</comment>
<dbReference type="InterPro" id="IPR037171">
    <property type="entry name" value="NagB/RpiA_transferase-like"/>
</dbReference>
<dbReference type="SUPFAM" id="SSF75445">
    <property type="entry name" value="D-ribose-5-phosphate isomerase (RpiA), lid domain"/>
    <property type="match status" value="1"/>
</dbReference>
<dbReference type="FunFam" id="3.40.50.1360:FF:000001">
    <property type="entry name" value="Ribose-5-phosphate isomerase A"/>
    <property type="match status" value="1"/>
</dbReference>
<dbReference type="Proteomes" id="UP000258927">
    <property type="component" value="Chromosome"/>
</dbReference>
<dbReference type="InterPro" id="IPR004788">
    <property type="entry name" value="Ribose5P_isomerase_type_A"/>
</dbReference>
<dbReference type="EC" id="5.3.1.6" evidence="3"/>
<dbReference type="STRING" id="1122213.GCA_000423365_00171"/>
<protein>
    <recommendedName>
        <fullName evidence="3">Ribose-5-phosphate isomerase A</fullName>
        <ecNumber evidence="3">5.3.1.6</ecNumber>
    </recommendedName>
    <alternativeName>
        <fullName evidence="3">Phosphoriboisomerase A</fullName>
        <shortName evidence="3">PRI</shortName>
    </alternativeName>
</protein>
<feature type="active site" description="Proton acceptor" evidence="3">
    <location>
        <position position="127"/>
    </location>
</feature>
<evidence type="ECO:0000313" key="5">
    <source>
        <dbReference type="Proteomes" id="UP000258927"/>
    </source>
</evidence>
<dbReference type="InterPro" id="IPR050262">
    <property type="entry name" value="Ribose-5P_isomerase"/>
</dbReference>
<dbReference type="PANTHER" id="PTHR43748:SF3">
    <property type="entry name" value="RIBOSE-5-PHOSPHATE ISOMERASE 3, CHLOROPLASTIC-RELATED"/>
    <property type="match status" value="1"/>
</dbReference>
<evidence type="ECO:0000256" key="1">
    <source>
        <dbReference type="ARBA" id="ARBA00001713"/>
    </source>
</evidence>
<dbReference type="Pfam" id="PF06026">
    <property type="entry name" value="Rib_5-P_isom_A"/>
    <property type="match status" value="1"/>
</dbReference>
<dbReference type="Gene3D" id="3.40.50.1360">
    <property type="match status" value="1"/>
</dbReference>
<reference evidence="4 5" key="1">
    <citation type="submission" date="2017-05" db="EMBL/GenBank/DDBJ databases">
        <title>Genome Analysis of Maritalea myrionectae HL2708#5.</title>
        <authorList>
            <consortium name="Cotde Inc.-PKNU"/>
            <person name="Jang D."/>
            <person name="Oh H.-M."/>
        </authorList>
    </citation>
    <scope>NUCLEOTIDE SEQUENCE [LARGE SCALE GENOMIC DNA]</scope>
    <source>
        <strain evidence="4 5">HL2708#5</strain>
    </source>
</reference>
<feature type="binding site" evidence="3">
    <location>
        <begin position="50"/>
        <end position="53"/>
    </location>
    <ligand>
        <name>substrate</name>
    </ligand>
</feature>
<dbReference type="GO" id="GO:0004751">
    <property type="term" value="F:ribose-5-phosphate isomerase activity"/>
    <property type="evidence" value="ECO:0007669"/>
    <property type="project" value="UniProtKB-UniRule"/>
</dbReference>
<evidence type="ECO:0000256" key="2">
    <source>
        <dbReference type="ARBA" id="ARBA00023235"/>
    </source>
</evidence>